<proteinExistence type="predicted"/>
<accession>A0A409WF18</accession>
<comment type="caution">
    <text evidence="1">The sequence shown here is derived from an EMBL/GenBank/DDBJ whole genome shotgun (WGS) entry which is preliminary data.</text>
</comment>
<dbReference type="AlphaFoldDB" id="A0A409WF18"/>
<dbReference type="PANTHER" id="PTHR42815:SF2">
    <property type="entry name" value="FAD-BINDING, PUTATIVE (AFU_ORTHOLOGUE AFUA_6G07600)-RELATED"/>
    <property type="match status" value="1"/>
</dbReference>
<dbReference type="OrthoDB" id="436496at2759"/>
<dbReference type="InParanoid" id="A0A409WF18"/>
<organism evidence="1 2">
    <name type="scientific">Psilocybe cyanescens</name>
    <dbReference type="NCBI Taxonomy" id="93625"/>
    <lineage>
        <taxon>Eukaryota</taxon>
        <taxon>Fungi</taxon>
        <taxon>Dikarya</taxon>
        <taxon>Basidiomycota</taxon>
        <taxon>Agaricomycotina</taxon>
        <taxon>Agaricomycetes</taxon>
        <taxon>Agaricomycetidae</taxon>
        <taxon>Agaricales</taxon>
        <taxon>Agaricineae</taxon>
        <taxon>Strophariaceae</taxon>
        <taxon>Psilocybe</taxon>
    </lineage>
</organism>
<reference evidence="1 2" key="1">
    <citation type="journal article" date="2018" name="Evol. Lett.">
        <title>Horizontal gene cluster transfer increased hallucinogenic mushroom diversity.</title>
        <authorList>
            <person name="Reynolds H.T."/>
            <person name="Vijayakumar V."/>
            <person name="Gluck-Thaler E."/>
            <person name="Korotkin H.B."/>
            <person name="Matheny P.B."/>
            <person name="Slot J.C."/>
        </authorList>
    </citation>
    <scope>NUCLEOTIDE SEQUENCE [LARGE SCALE GENOMIC DNA]</scope>
    <source>
        <strain evidence="1 2">2631</strain>
    </source>
</reference>
<keyword evidence="2" id="KW-1185">Reference proteome</keyword>
<dbReference type="Proteomes" id="UP000283269">
    <property type="component" value="Unassembled WGS sequence"/>
</dbReference>
<dbReference type="SUPFAM" id="SSF52343">
    <property type="entry name" value="Ferredoxin reductase-like, C-terminal NADP-linked domain"/>
    <property type="match status" value="1"/>
</dbReference>
<dbReference type="STRING" id="93625.A0A409WF18"/>
<evidence type="ECO:0000313" key="2">
    <source>
        <dbReference type="Proteomes" id="UP000283269"/>
    </source>
</evidence>
<dbReference type="Gene3D" id="2.40.30.10">
    <property type="entry name" value="Translation factors"/>
    <property type="match status" value="1"/>
</dbReference>
<evidence type="ECO:0000313" key="1">
    <source>
        <dbReference type="EMBL" id="PPQ77061.1"/>
    </source>
</evidence>
<dbReference type="Gene3D" id="3.40.50.80">
    <property type="entry name" value="Nucleotide-binding domain of ferredoxin-NADP reductase (FNR) module"/>
    <property type="match status" value="1"/>
</dbReference>
<protein>
    <recommendedName>
        <fullName evidence="3">FAD-binding FR-type domain-containing protein</fullName>
    </recommendedName>
</protein>
<gene>
    <name evidence="1" type="ORF">CVT25_014874</name>
</gene>
<dbReference type="PANTHER" id="PTHR42815">
    <property type="entry name" value="FAD-BINDING, PUTATIVE (AFU_ORTHOLOGUE AFUA_6G07600)-RELATED"/>
    <property type="match status" value="1"/>
</dbReference>
<name>A0A409WF18_PSICY</name>
<evidence type="ECO:0008006" key="3">
    <source>
        <dbReference type="Google" id="ProtNLM"/>
    </source>
</evidence>
<dbReference type="EMBL" id="NHYD01003444">
    <property type="protein sequence ID" value="PPQ77061.1"/>
    <property type="molecule type" value="Genomic_DNA"/>
</dbReference>
<dbReference type="InterPro" id="IPR039261">
    <property type="entry name" value="FNR_nucleotide-bd"/>
</dbReference>
<sequence>MTSSLNGWHRGEILVRQRLGLDKIPSTALLYSRILNDWPEEHLTFHSTRLQFLPVCILDSDRRPWVSILAGTKEDLEYIQYRKQNTLTIKAKLWTGDPFFKYLEASNLGKACKLIAGLGIEVSTRRRNKFAGKITQTEVSGDVVKLDLEANEALGNCPKYITIRQLISHPSSSVVEEDKSNLSKDDRLSDEAISLILNADTVFLGTTYAASLDESLLFPSHLGLNHRGGRPGFIRVKPSDGRTLVLPDFPGNRNMTSLGNVEATPLGSLTFLSFTSGDILYVTGEASNAYGAEARAIMPFQNTLTQIYVTGYTLLRNAFPFRPSPGFVIQPSPYVPPVRLLTEELAQGLSDQLQGPTALLTRIVIHSADIATFEWESSTPLRFDPGQAVIMDFKPFFQSPLYKLIVKDQPSLLNDELIRTWTISSASPRKSDSRTFSITMREKSGGKVTSALFDVVRKLATDSKLDILDNSRGLALYGNIVGINGDFILPTFSPQSIPALESKKNKKLYWIAGGIGITPFMAMLTALSEFESSPPFQITLAISSREPDISLSLLSSALKGGICPSYLSIHLFTHDAPKGTYLELGINVHRGRLDISFFEENKSDLEEEDTQIFLCGSNIFEKFVLDALATVGATDLGRIHRDNFGY</sequence>